<organism evidence="2 3">
    <name type="scientific">Ottowia cancrivicina</name>
    <dbReference type="NCBI Taxonomy" id="3040346"/>
    <lineage>
        <taxon>Bacteria</taxon>
        <taxon>Pseudomonadati</taxon>
        <taxon>Pseudomonadota</taxon>
        <taxon>Betaproteobacteria</taxon>
        <taxon>Burkholderiales</taxon>
        <taxon>Comamonadaceae</taxon>
        <taxon>Ottowia</taxon>
    </lineage>
</organism>
<gene>
    <name evidence="2" type="ORF">QB898_06635</name>
</gene>
<dbReference type="EMBL" id="JARVII010000011">
    <property type="protein sequence ID" value="MDG9699397.1"/>
    <property type="molecule type" value="Genomic_DNA"/>
</dbReference>
<keyword evidence="1" id="KW-0812">Transmembrane</keyword>
<keyword evidence="3" id="KW-1185">Reference proteome</keyword>
<evidence type="ECO:0000313" key="3">
    <source>
        <dbReference type="Proteomes" id="UP001237156"/>
    </source>
</evidence>
<reference evidence="2 3" key="1">
    <citation type="submission" date="2023-04" db="EMBL/GenBank/DDBJ databases">
        <title>Ottowia paracancer sp. nov., isolated from human stomach.</title>
        <authorList>
            <person name="Song Y."/>
        </authorList>
    </citation>
    <scope>NUCLEOTIDE SEQUENCE [LARGE SCALE GENOMIC DNA]</scope>
    <source>
        <strain evidence="2 3">10c7w1</strain>
    </source>
</reference>
<dbReference type="Proteomes" id="UP001237156">
    <property type="component" value="Unassembled WGS sequence"/>
</dbReference>
<evidence type="ECO:0000256" key="1">
    <source>
        <dbReference type="SAM" id="Phobius"/>
    </source>
</evidence>
<dbReference type="RefSeq" id="WP_279524307.1">
    <property type="nucleotide sequence ID" value="NZ_JARVII010000011.1"/>
</dbReference>
<keyword evidence="1" id="KW-1133">Transmembrane helix</keyword>
<accession>A0AAW6RKY6</accession>
<feature type="transmembrane region" description="Helical" evidence="1">
    <location>
        <begin position="44"/>
        <end position="64"/>
    </location>
</feature>
<dbReference type="AlphaFoldDB" id="A0AAW6RKY6"/>
<proteinExistence type="predicted"/>
<sequence length="118" mass="12929">MSAGATDGWTLLALAGLTALTVITRCLFFISARPLPMPRWLERGLQYAPIAALAAVVAPDVLALQMQNFFQWRDARLWAALAAALFYRRFQGRPWTLPGVIGAGMAVYLPLRLGLGWA</sequence>
<dbReference type="Pfam" id="PF05437">
    <property type="entry name" value="AzlD"/>
    <property type="match status" value="1"/>
</dbReference>
<evidence type="ECO:0000313" key="2">
    <source>
        <dbReference type="EMBL" id="MDG9699397.1"/>
    </source>
</evidence>
<comment type="caution">
    <text evidence="2">The sequence shown here is derived from an EMBL/GenBank/DDBJ whole genome shotgun (WGS) entry which is preliminary data.</text>
</comment>
<feature type="transmembrane region" description="Helical" evidence="1">
    <location>
        <begin position="94"/>
        <end position="111"/>
    </location>
</feature>
<name>A0AAW6RKY6_9BURK</name>
<feature type="transmembrane region" description="Helical" evidence="1">
    <location>
        <begin position="12"/>
        <end position="32"/>
    </location>
</feature>
<keyword evidence="1" id="KW-0472">Membrane</keyword>
<dbReference type="InterPro" id="IPR008407">
    <property type="entry name" value="Brnchd-chn_aa_trnsp_AzlD"/>
</dbReference>
<protein>
    <submittedName>
        <fullName evidence="2">AzlD domain-containing protein</fullName>
    </submittedName>
</protein>